<dbReference type="PANTHER" id="PTHR21530">
    <property type="entry name" value="PHEROMONE SHUTDOWN PROTEIN"/>
    <property type="match status" value="1"/>
</dbReference>
<feature type="compositionally biased region" description="Low complexity" evidence="1">
    <location>
        <begin position="93"/>
        <end position="104"/>
    </location>
</feature>
<reference evidence="2" key="1">
    <citation type="journal article" date="2024" name="Gigascience">
        <title>Chromosome-level genome of the poultry shaft louse Menopon gallinae provides insight into the host-switching and adaptive evolution of parasitic lice.</title>
        <authorList>
            <person name="Xu Y."/>
            <person name="Ma L."/>
            <person name="Liu S."/>
            <person name="Liang Y."/>
            <person name="Liu Q."/>
            <person name="He Z."/>
            <person name="Tian L."/>
            <person name="Duan Y."/>
            <person name="Cai W."/>
            <person name="Li H."/>
            <person name="Song F."/>
        </authorList>
    </citation>
    <scope>NUCLEOTIDE SEQUENCE</scope>
    <source>
        <strain evidence="2">Cailab_2023a</strain>
    </source>
</reference>
<name>A0AAW2I6T1_9NEOP</name>
<evidence type="ECO:0008006" key="3">
    <source>
        <dbReference type="Google" id="ProtNLM"/>
    </source>
</evidence>
<proteinExistence type="predicted"/>
<dbReference type="CDD" id="cd14726">
    <property type="entry name" value="TraB_PrgY-like"/>
    <property type="match status" value="1"/>
</dbReference>
<evidence type="ECO:0000313" key="2">
    <source>
        <dbReference type="EMBL" id="KAL0277864.1"/>
    </source>
</evidence>
<feature type="compositionally biased region" description="Basic and acidic residues" evidence="1">
    <location>
        <begin position="62"/>
        <end position="88"/>
    </location>
</feature>
<dbReference type="AlphaFoldDB" id="A0AAW2I6T1"/>
<accession>A0AAW2I6T1</accession>
<evidence type="ECO:0000256" key="1">
    <source>
        <dbReference type="SAM" id="MobiDB-lite"/>
    </source>
</evidence>
<dbReference type="PANTHER" id="PTHR21530:SF7">
    <property type="entry name" value="TRAB DOMAIN-CONTAINING PROTEIN"/>
    <property type="match status" value="1"/>
</dbReference>
<dbReference type="InterPro" id="IPR046345">
    <property type="entry name" value="TraB_PrgY-like"/>
</dbReference>
<gene>
    <name evidence="2" type="ORF">PYX00_004993</name>
</gene>
<feature type="region of interest" description="Disordered" evidence="1">
    <location>
        <begin position="1"/>
        <end position="135"/>
    </location>
</feature>
<organism evidence="2">
    <name type="scientific">Menopon gallinae</name>
    <name type="common">poultry shaft louse</name>
    <dbReference type="NCBI Taxonomy" id="328185"/>
    <lineage>
        <taxon>Eukaryota</taxon>
        <taxon>Metazoa</taxon>
        <taxon>Ecdysozoa</taxon>
        <taxon>Arthropoda</taxon>
        <taxon>Hexapoda</taxon>
        <taxon>Insecta</taxon>
        <taxon>Pterygota</taxon>
        <taxon>Neoptera</taxon>
        <taxon>Paraneoptera</taxon>
        <taxon>Psocodea</taxon>
        <taxon>Troctomorpha</taxon>
        <taxon>Phthiraptera</taxon>
        <taxon>Amblycera</taxon>
        <taxon>Menoponidae</taxon>
        <taxon>Menopon</taxon>
    </lineage>
</organism>
<dbReference type="EMBL" id="JARGDH010000002">
    <property type="protein sequence ID" value="KAL0277863.1"/>
    <property type="molecule type" value="Genomic_DNA"/>
</dbReference>
<feature type="compositionally biased region" description="Basic and acidic residues" evidence="1">
    <location>
        <begin position="37"/>
        <end position="48"/>
    </location>
</feature>
<dbReference type="Pfam" id="PF01963">
    <property type="entry name" value="TraB_PrgY_gumN"/>
    <property type="match status" value="1"/>
</dbReference>
<sequence length="510" mass="57516">MEQFQRTRSKPSLPIHHGTRTCGISRMSTRPNQGFDKSPHKNVKEKPRTKPARTLATAPRQLNKEDVHQDSRQYYKEDNKTNEKDDKKHHLHNTLNESNLTTENVNEKPEPTISHSQTDHISGDGSAPDAPDKGILAESNANYKHAKHDGIGPTFLEEELTEGSLDQSLTQFETPETYVGTFDTPTQQSDSSLNEVESLTQDFVDDIDNNLPPTTALLTTKGGSKVYVVGTVHFSLESQEEVAKVIKAVQPNYLVLELCSARAYMLQWNEEQILKEAQNLNFKLMKQVIQTTGLVQGGLYLILLSVANQITKQLGIAPGGEFRRAFREAKDIPNCMIWFGDRPLQVTMQRMLSSLSVWQIIKLAFVVLFKEEKISKEEVEKCKDQDVLERMILGFSKELPEFAKVMVVERDIYLTYSLQLAAQKEEPNKVVGVVGIGHLAGIKENWGRVSVSQLQDILTIPPPKLSSRIMKFTLKFTAVGLVLYGVHRLASRSTFYSNLFRSLYPSLTED</sequence>
<dbReference type="EMBL" id="JARGDH010000002">
    <property type="protein sequence ID" value="KAL0277864.1"/>
    <property type="molecule type" value="Genomic_DNA"/>
</dbReference>
<protein>
    <recommendedName>
        <fullName evidence="3">TraB domain-containing protein</fullName>
    </recommendedName>
</protein>
<comment type="caution">
    <text evidence="2">The sequence shown here is derived from an EMBL/GenBank/DDBJ whole genome shotgun (WGS) entry which is preliminary data.</text>
</comment>
<dbReference type="InterPro" id="IPR002816">
    <property type="entry name" value="TraB/PrgY/GumN_fam"/>
</dbReference>